<dbReference type="EMBL" id="BAAASL010000028">
    <property type="protein sequence ID" value="GAA2725011.1"/>
    <property type="molecule type" value="Genomic_DNA"/>
</dbReference>
<proteinExistence type="predicted"/>
<reference evidence="1 2" key="1">
    <citation type="journal article" date="2019" name="Int. J. Syst. Evol. Microbiol.">
        <title>The Global Catalogue of Microorganisms (GCM) 10K type strain sequencing project: providing services to taxonomists for standard genome sequencing and annotation.</title>
        <authorList>
            <consortium name="The Broad Institute Genomics Platform"/>
            <consortium name="The Broad Institute Genome Sequencing Center for Infectious Disease"/>
            <person name="Wu L."/>
            <person name="Ma J."/>
        </authorList>
    </citation>
    <scope>NUCLEOTIDE SEQUENCE [LARGE SCALE GENOMIC DNA]</scope>
    <source>
        <strain evidence="1 2">JCM 4542</strain>
    </source>
</reference>
<dbReference type="Proteomes" id="UP001500886">
    <property type="component" value="Unassembled WGS sequence"/>
</dbReference>
<keyword evidence="2" id="KW-1185">Reference proteome</keyword>
<sequence>MAIAFKRVKFEVDRAPMANSYTAKQGFTIPGKIRQDEKGRPVFNVALQSYSLEVLENGNPSWTPMALDQVGLEIVHSEDTDEDGQVRLTLWRRNHPDPAKNPGWAFRGTVTALVIADLVSS</sequence>
<comment type="caution">
    <text evidence="1">The sequence shown here is derived from an EMBL/GenBank/DDBJ whole genome shotgun (WGS) entry which is preliminary data.</text>
</comment>
<protein>
    <recommendedName>
        <fullName evidence="3">Phage tail protein</fullName>
    </recommendedName>
</protein>
<name>A0ABN3U7D0_9ACTN</name>
<organism evidence="1 2">
    <name type="scientific">Streptomyces luteosporeus</name>
    <dbReference type="NCBI Taxonomy" id="173856"/>
    <lineage>
        <taxon>Bacteria</taxon>
        <taxon>Bacillati</taxon>
        <taxon>Actinomycetota</taxon>
        <taxon>Actinomycetes</taxon>
        <taxon>Kitasatosporales</taxon>
        <taxon>Streptomycetaceae</taxon>
        <taxon>Streptomyces</taxon>
    </lineage>
</organism>
<evidence type="ECO:0008006" key="3">
    <source>
        <dbReference type="Google" id="ProtNLM"/>
    </source>
</evidence>
<gene>
    <name evidence="1" type="ORF">GCM10010315_56110</name>
</gene>
<accession>A0ABN3U7D0</accession>
<evidence type="ECO:0000313" key="2">
    <source>
        <dbReference type="Proteomes" id="UP001500886"/>
    </source>
</evidence>
<evidence type="ECO:0000313" key="1">
    <source>
        <dbReference type="EMBL" id="GAA2725011.1"/>
    </source>
</evidence>